<dbReference type="AlphaFoldDB" id="A0A1D9PED8"/>
<evidence type="ECO:0000256" key="2">
    <source>
        <dbReference type="ARBA" id="ARBA00006577"/>
    </source>
</evidence>
<dbReference type="EC" id="5.2.1.8" evidence="6"/>
<organism evidence="8 9">
    <name type="scientific">Flavobacterium commune</name>
    <dbReference type="NCBI Taxonomy" id="1306519"/>
    <lineage>
        <taxon>Bacteria</taxon>
        <taxon>Pseudomonadati</taxon>
        <taxon>Bacteroidota</taxon>
        <taxon>Flavobacteriia</taxon>
        <taxon>Flavobacteriales</taxon>
        <taxon>Flavobacteriaceae</taxon>
        <taxon>Flavobacterium</taxon>
    </lineage>
</organism>
<evidence type="ECO:0000259" key="7">
    <source>
        <dbReference type="PROSITE" id="PS50059"/>
    </source>
</evidence>
<dbReference type="Proteomes" id="UP000178198">
    <property type="component" value="Chromosome"/>
</dbReference>
<keyword evidence="3 5" id="KW-0697">Rotamase</keyword>
<dbReference type="PANTHER" id="PTHR43811:SF19">
    <property type="entry name" value="39 KDA FK506-BINDING NUCLEAR PROTEIN"/>
    <property type="match status" value="1"/>
</dbReference>
<dbReference type="KEGG" id="fcm:BIW12_06050"/>
<protein>
    <recommendedName>
        <fullName evidence="6">Peptidyl-prolyl cis-trans isomerase</fullName>
        <ecNumber evidence="6">5.2.1.8</ecNumber>
    </recommendedName>
</protein>
<reference evidence="8 9" key="1">
    <citation type="submission" date="2016-10" db="EMBL/GenBank/DDBJ databases">
        <title>Complete Genome Sequence of Flavobacterium sp. PK15.</title>
        <authorList>
            <person name="Ekwe A."/>
            <person name="Kim S.B."/>
        </authorList>
    </citation>
    <scope>NUCLEOTIDE SEQUENCE [LARGE SCALE GENOMIC DNA]</scope>
    <source>
        <strain evidence="8 9">PK15</strain>
    </source>
</reference>
<sequence>MKHLLSALLIMTLFISCKKETNSNNTSEAPSEIPYVAKNEKEIEEYVAKKGLKGTKSESGLYYVIKDPGTGKQATPASNVTVAYKGYFMDGKVFDQSDEKGISFGLNQVVKGWTEGISYLKEGGSAILVIPAKLGYGGSDNGSIPGASVLVFEVKLISVN</sequence>
<dbReference type="RefSeq" id="WP_071186181.1">
    <property type="nucleotide sequence ID" value="NZ_CP017774.1"/>
</dbReference>
<name>A0A1D9PED8_9FLAO</name>
<dbReference type="Pfam" id="PF00254">
    <property type="entry name" value="FKBP_C"/>
    <property type="match status" value="1"/>
</dbReference>
<evidence type="ECO:0000313" key="8">
    <source>
        <dbReference type="EMBL" id="APA00893.1"/>
    </source>
</evidence>
<dbReference type="EMBL" id="CP017774">
    <property type="protein sequence ID" value="APA00893.1"/>
    <property type="molecule type" value="Genomic_DNA"/>
</dbReference>
<feature type="domain" description="PPIase FKBP-type" evidence="7">
    <location>
        <begin position="77"/>
        <end position="160"/>
    </location>
</feature>
<evidence type="ECO:0000256" key="5">
    <source>
        <dbReference type="PROSITE-ProRule" id="PRU00277"/>
    </source>
</evidence>
<comment type="catalytic activity">
    <reaction evidence="1 5 6">
        <text>[protein]-peptidylproline (omega=180) = [protein]-peptidylproline (omega=0)</text>
        <dbReference type="Rhea" id="RHEA:16237"/>
        <dbReference type="Rhea" id="RHEA-COMP:10747"/>
        <dbReference type="Rhea" id="RHEA-COMP:10748"/>
        <dbReference type="ChEBI" id="CHEBI:83833"/>
        <dbReference type="ChEBI" id="CHEBI:83834"/>
        <dbReference type="EC" id="5.2.1.8"/>
    </reaction>
</comment>
<dbReference type="InterPro" id="IPR001179">
    <property type="entry name" value="PPIase_FKBP_dom"/>
</dbReference>
<dbReference type="PROSITE" id="PS51257">
    <property type="entry name" value="PROKAR_LIPOPROTEIN"/>
    <property type="match status" value="1"/>
</dbReference>
<comment type="similarity">
    <text evidence="2 6">Belongs to the FKBP-type PPIase family.</text>
</comment>
<dbReference type="PANTHER" id="PTHR43811">
    <property type="entry name" value="FKBP-TYPE PEPTIDYL-PROLYL CIS-TRANS ISOMERASE FKPA"/>
    <property type="match status" value="1"/>
</dbReference>
<dbReference type="PROSITE" id="PS50059">
    <property type="entry name" value="FKBP_PPIASE"/>
    <property type="match status" value="1"/>
</dbReference>
<dbReference type="GO" id="GO:0003755">
    <property type="term" value="F:peptidyl-prolyl cis-trans isomerase activity"/>
    <property type="evidence" value="ECO:0007669"/>
    <property type="project" value="UniProtKB-UniRule"/>
</dbReference>
<dbReference type="SUPFAM" id="SSF54534">
    <property type="entry name" value="FKBP-like"/>
    <property type="match status" value="1"/>
</dbReference>
<accession>A0A1D9PED8</accession>
<proteinExistence type="inferred from homology"/>
<evidence type="ECO:0000313" key="9">
    <source>
        <dbReference type="Proteomes" id="UP000178198"/>
    </source>
</evidence>
<dbReference type="Gene3D" id="3.10.50.40">
    <property type="match status" value="1"/>
</dbReference>
<keyword evidence="9" id="KW-1185">Reference proteome</keyword>
<dbReference type="STRING" id="1306519.BIW12_06050"/>
<dbReference type="OrthoDB" id="9814548at2"/>
<evidence type="ECO:0000256" key="3">
    <source>
        <dbReference type="ARBA" id="ARBA00023110"/>
    </source>
</evidence>
<dbReference type="InterPro" id="IPR046357">
    <property type="entry name" value="PPIase_dom_sf"/>
</dbReference>
<evidence type="ECO:0000256" key="6">
    <source>
        <dbReference type="RuleBase" id="RU003915"/>
    </source>
</evidence>
<evidence type="ECO:0000256" key="1">
    <source>
        <dbReference type="ARBA" id="ARBA00000971"/>
    </source>
</evidence>
<evidence type="ECO:0000256" key="4">
    <source>
        <dbReference type="ARBA" id="ARBA00023235"/>
    </source>
</evidence>
<gene>
    <name evidence="8" type="ORF">BIW12_06050</name>
</gene>
<keyword evidence="4 5" id="KW-0413">Isomerase</keyword>